<dbReference type="PRINTS" id="PR00385">
    <property type="entry name" value="P450"/>
</dbReference>
<sequence>MPMETILAAGAWLIWQAAKAAAGISSILVVLLATVAAYRLFFHPLSAVPGPRLAAISNIWHAVHARNGQMANLGRTLHRKYGPVVRVGPNEVWCNTPKAHKAIYSSGSGFEKSDFYLATSLSKPTVDWSLRLHFPDTLDLLSERDMKRYRMQRRLIGPVYQASNLAKYEPAVDAVIAQAVAKLKALDGAEVELKEYMHIIAVECLGAVVLSWSPGLLKQGTDRNSSTHAYQGWRRKSVLGLFPAVVKLEFCHKTVGRLFSQLWGVSFKTPDNFQPFFPDVGRRIMKRIGLALRPNPPKDDRRDLVYDLVQLHRDKPQFTETYLKKMAMTNFGAGHETMASTLTSIVAMIASHPTVHTLATHEIRSSPNPSAYSASSHLAYTQAAIREAKRLHPVLSMSLPRTVPAGGLSLHGHFIPAGTTVGCNPVALHRNEDVCGPQPDTYEPRRWLDGEAARRMKRYSLAWGGGARTCPGRTLAELVVYKVIPAIFEEFDVEVKMPKEEQRKSYFLSMLIGVKARFLARTDGVRRGR</sequence>
<dbReference type="PANTHER" id="PTHR24305:SF232">
    <property type="entry name" value="P450, PUTATIVE (EUROFUNG)-RELATED"/>
    <property type="match status" value="1"/>
</dbReference>
<organism evidence="9 10">
    <name type="scientific">Stachybotrys chlorohalonatus (strain IBT 40285)</name>
    <dbReference type="NCBI Taxonomy" id="1283841"/>
    <lineage>
        <taxon>Eukaryota</taxon>
        <taxon>Fungi</taxon>
        <taxon>Dikarya</taxon>
        <taxon>Ascomycota</taxon>
        <taxon>Pezizomycotina</taxon>
        <taxon>Sordariomycetes</taxon>
        <taxon>Hypocreomycetidae</taxon>
        <taxon>Hypocreales</taxon>
        <taxon>Stachybotryaceae</taxon>
        <taxon>Stachybotrys</taxon>
    </lineage>
</organism>
<dbReference type="PROSITE" id="PS00086">
    <property type="entry name" value="CYTOCHROME_P450"/>
    <property type="match status" value="1"/>
</dbReference>
<dbReference type="GO" id="GO:0016705">
    <property type="term" value="F:oxidoreductase activity, acting on paired donors, with incorporation or reduction of molecular oxygen"/>
    <property type="evidence" value="ECO:0007669"/>
    <property type="project" value="InterPro"/>
</dbReference>
<evidence type="ECO:0000256" key="3">
    <source>
        <dbReference type="ARBA" id="ARBA00010617"/>
    </source>
</evidence>
<gene>
    <name evidence="9" type="ORF">S40285_05423</name>
</gene>
<dbReference type="OMA" id="NIWHAYH"/>
<accession>A0A084QY92</accession>
<comment type="similarity">
    <text evidence="3 8">Belongs to the cytochrome P450 family.</text>
</comment>
<dbReference type="Pfam" id="PF00067">
    <property type="entry name" value="p450"/>
    <property type="match status" value="1"/>
</dbReference>
<proteinExistence type="inferred from homology"/>
<dbReference type="STRING" id="1283841.A0A084QY92"/>
<dbReference type="Proteomes" id="UP000028524">
    <property type="component" value="Unassembled WGS sequence"/>
</dbReference>
<evidence type="ECO:0000313" key="10">
    <source>
        <dbReference type="Proteomes" id="UP000028524"/>
    </source>
</evidence>
<evidence type="ECO:0000256" key="2">
    <source>
        <dbReference type="ARBA" id="ARBA00004685"/>
    </source>
</evidence>
<dbReference type="InterPro" id="IPR036396">
    <property type="entry name" value="Cyt_P450_sf"/>
</dbReference>
<dbReference type="InParanoid" id="A0A084QY92"/>
<name>A0A084QY92_STAC4</name>
<keyword evidence="8" id="KW-0560">Oxidoreductase</keyword>
<keyword evidence="10" id="KW-1185">Reference proteome</keyword>
<evidence type="ECO:0000256" key="6">
    <source>
        <dbReference type="ARBA" id="ARBA00023004"/>
    </source>
</evidence>
<comment type="pathway">
    <text evidence="2">Mycotoxin biosynthesis.</text>
</comment>
<dbReference type="SUPFAM" id="SSF48264">
    <property type="entry name" value="Cytochrome P450"/>
    <property type="match status" value="1"/>
</dbReference>
<keyword evidence="5 7" id="KW-0479">Metal-binding</keyword>
<feature type="binding site" description="axial binding residue" evidence="7">
    <location>
        <position position="470"/>
    </location>
    <ligand>
        <name>heme</name>
        <dbReference type="ChEBI" id="CHEBI:30413"/>
    </ligand>
    <ligandPart>
        <name>Fe</name>
        <dbReference type="ChEBI" id="CHEBI:18248"/>
    </ligandPart>
</feature>
<evidence type="ECO:0000256" key="1">
    <source>
        <dbReference type="ARBA" id="ARBA00001971"/>
    </source>
</evidence>
<keyword evidence="8" id="KW-0503">Monooxygenase</keyword>
<dbReference type="GO" id="GO:0020037">
    <property type="term" value="F:heme binding"/>
    <property type="evidence" value="ECO:0007669"/>
    <property type="project" value="InterPro"/>
</dbReference>
<dbReference type="GO" id="GO:0004497">
    <property type="term" value="F:monooxygenase activity"/>
    <property type="evidence" value="ECO:0007669"/>
    <property type="project" value="UniProtKB-KW"/>
</dbReference>
<dbReference type="PANTHER" id="PTHR24305">
    <property type="entry name" value="CYTOCHROME P450"/>
    <property type="match status" value="1"/>
</dbReference>
<dbReference type="Gene3D" id="1.10.630.10">
    <property type="entry name" value="Cytochrome P450"/>
    <property type="match status" value="1"/>
</dbReference>
<keyword evidence="4 7" id="KW-0349">Heme</keyword>
<dbReference type="HOGENOM" id="CLU_001570_14_0_1"/>
<dbReference type="PRINTS" id="PR00463">
    <property type="entry name" value="EP450I"/>
</dbReference>
<evidence type="ECO:0000313" key="9">
    <source>
        <dbReference type="EMBL" id="KFA68927.1"/>
    </source>
</evidence>
<dbReference type="InterPro" id="IPR050121">
    <property type="entry name" value="Cytochrome_P450_monoxygenase"/>
</dbReference>
<evidence type="ECO:0000256" key="5">
    <source>
        <dbReference type="ARBA" id="ARBA00022723"/>
    </source>
</evidence>
<evidence type="ECO:0000256" key="7">
    <source>
        <dbReference type="PIRSR" id="PIRSR602401-1"/>
    </source>
</evidence>
<dbReference type="InterPro" id="IPR001128">
    <property type="entry name" value="Cyt_P450"/>
</dbReference>
<dbReference type="EMBL" id="KL659661">
    <property type="protein sequence ID" value="KFA68927.1"/>
    <property type="molecule type" value="Genomic_DNA"/>
</dbReference>
<reference evidence="9 10" key="1">
    <citation type="journal article" date="2014" name="BMC Genomics">
        <title>Comparative genome sequencing reveals chemotype-specific gene clusters in the toxigenic black mold Stachybotrys.</title>
        <authorList>
            <person name="Semeiks J."/>
            <person name="Borek D."/>
            <person name="Otwinowski Z."/>
            <person name="Grishin N.V."/>
        </authorList>
    </citation>
    <scope>NUCLEOTIDE SEQUENCE [LARGE SCALE GENOMIC DNA]</scope>
    <source>
        <strain evidence="9 10">IBT 40285</strain>
    </source>
</reference>
<keyword evidence="6 7" id="KW-0408">Iron</keyword>
<dbReference type="GO" id="GO:0005506">
    <property type="term" value="F:iron ion binding"/>
    <property type="evidence" value="ECO:0007669"/>
    <property type="project" value="InterPro"/>
</dbReference>
<evidence type="ECO:0000256" key="8">
    <source>
        <dbReference type="RuleBase" id="RU000461"/>
    </source>
</evidence>
<dbReference type="InterPro" id="IPR002401">
    <property type="entry name" value="Cyt_P450_E_grp-I"/>
</dbReference>
<evidence type="ECO:0000256" key="4">
    <source>
        <dbReference type="ARBA" id="ARBA00022617"/>
    </source>
</evidence>
<dbReference type="OrthoDB" id="3934656at2759"/>
<protein>
    <submittedName>
        <fullName evidence="9">Uncharacterized protein</fullName>
    </submittedName>
</protein>
<dbReference type="InterPro" id="IPR017972">
    <property type="entry name" value="Cyt_P450_CS"/>
</dbReference>
<comment type="cofactor">
    <cofactor evidence="1 7">
        <name>heme</name>
        <dbReference type="ChEBI" id="CHEBI:30413"/>
    </cofactor>
</comment>
<dbReference type="AlphaFoldDB" id="A0A084QY92"/>